<dbReference type="GO" id="GO:0019843">
    <property type="term" value="F:rRNA binding"/>
    <property type="evidence" value="ECO:0007669"/>
    <property type="project" value="UniProtKB-UniRule"/>
</dbReference>
<gene>
    <name evidence="4 7" type="primary">infA</name>
    <name evidence="7" type="ORF">GRI35_07055</name>
</gene>
<organism evidence="7 8">
    <name type="scientific">Pontixanthobacter aestiaquae</name>
    <dbReference type="NCBI Taxonomy" id="1509367"/>
    <lineage>
        <taxon>Bacteria</taxon>
        <taxon>Pseudomonadati</taxon>
        <taxon>Pseudomonadota</taxon>
        <taxon>Alphaproteobacteria</taxon>
        <taxon>Sphingomonadales</taxon>
        <taxon>Erythrobacteraceae</taxon>
        <taxon>Pontixanthobacter</taxon>
    </lineage>
</organism>
<dbReference type="Pfam" id="PF01176">
    <property type="entry name" value="eIF-1a"/>
    <property type="match status" value="1"/>
</dbReference>
<dbReference type="EMBL" id="WTYZ01000001">
    <property type="protein sequence ID" value="MXO83123.1"/>
    <property type="molecule type" value="Genomic_DNA"/>
</dbReference>
<keyword evidence="2 4" id="KW-0396">Initiation factor</keyword>
<comment type="subunit">
    <text evidence="4">Component of the 30S ribosomal translation pre-initiation complex which assembles on the 30S ribosome in the order IF-2 and IF-3, IF-1 and N-formylmethionyl-tRNA(fMet); mRNA recruitment can occur at any time during PIC assembly.</text>
</comment>
<evidence type="ECO:0000256" key="5">
    <source>
        <dbReference type="NCBIfam" id="TIGR00008"/>
    </source>
</evidence>
<dbReference type="SMART" id="SM00316">
    <property type="entry name" value="S1"/>
    <property type="match status" value="1"/>
</dbReference>
<evidence type="ECO:0000259" key="6">
    <source>
        <dbReference type="PROSITE" id="PS50832"/>
    </source>
</evidence>
<proteinExistence type="inferred from homology"/>
<evidence type="ECO:0000256" key="3">
    <source>
        <dbReference type="ARBA" id="ARBA00022917"/>
    </source>
</evidence>
<reference evidence="7 8" key="1">
    <citation type="submission" date="2019-12" db="EMBL/GenBank/DDBJ databases">
        <title>Genomic-based taxomic classification of the family Erythrobacteraceae.</title>
        <authorList>
            <person name="Xu L."/>
        </authorList>
    </citation>
    <scope>NUCLEOTIDE SEQUENCE [LARGE SCALE GENOMIC DNA]</scope>
    <source>
        <strain evidence="7 8">KCTC 42006</strain>
    </source>
</reference>
<dbReference type="InterPro" id="IPR003029">
    <property type="entry name" value="S1_domain"/>
</dbReference>
<dbReference type="PROSITE" id="PS50832">
    <property type="entry name" value="S1_IF1_TYPE"/>
    <property type="match status" value="1"/>
</dbReference>
<dbReference type="GO" id="GO:0043022">
    <property type="term" value="F:ribosome binding"/>
    <property type="evidence" value="ECO:0007669"/>
    <property type="project" value="UniProtKB-UniRule"/>
</dbReference>
<comment type="caution">
    <text evidence="7">The sequence shown here is derived from an EMBL/GenBank/DDBJ whole genome shotgun (WGS) entry which is preliminary data.</text>
</comment>
<comment type="subcellular location">
    <subcellularLocation>
        <location evidence="4">Cytoplasm</location>
    </subcellularLocation>
</comment>
<keyword evidence="8" id="KW-1185">Reference proteome</keyword>
<accession>A0A844Z859</accession>
<comment type="function">
    <text evidence="4">One of the essential components for the initiation of protein synthesis. Stabilizes the binding of IF-2 and IF-3 on the 30S subunit to which N-formylmethionyl-tRNA(fMet) subsequently binds. Helps modulate mRNA selection, yielding the 30S pre-initiation complex (PIC). Upon addition of the 50S ribosomal subunit IF-1, IF-2 and IF-3 are released leaving the mature 70S translation initiation complex.</text>
</comment>
<dbReference type="AlphaFoldDB" id="A0A844Z859"/>
<dbReference type="NCBIfam" id="TIGR00008">
    <property type="entry name" value="infA"/>
    <property type="match status" value="1"/>
</dbReference>
<keyword evidence="4" id="KW-0699">rRNA-binding</keyword>
<evidence type="ECO:0000256" key="1">
    <source>
        <dbReference type="ARBA" id="ARBA00010939"/>
    </source>
</evidence>
<keyword evidence="4" id="KW-0963">Cytoplasm</keyword>
<protein>
    <recommendedName>
        <fullName evidence="4 5">Translation initiation factor IF-1</fullName>
    </recommendedName>
</protein>
<keyword evidence="4" id="KW-0694">RNA-binding</keyword>
<dbReference type="InterPro" id="IPR004368">
    <property type="entry name" value="TIF_IF1"/>
</dbReference>
<dbReference type="InterPro" id="IPR012340">
    <property type="entry name" value="NA-bd_OB-fold"/>
</dbReference>
<dbReference type="PANTHER" id="PTHR33370:SF1">
    <property type="entry name" value="TRANSLATION INITIATION FACTOR IF-1, CHLOROPLASTIC"/>
    <property type="match status" value="1"/>
</dbReference>
<dbReference type="GO" id="GO:0003743">
    <property type="term" value="F:translation initiation factor activity"/>
    <property type="evidence" value="ECO:0007669"/>
    <property type="project" value="UniProtKB-UniRule"/>
</dbReference>
<dbReference type="Gene3D" id="2.40.50.140">
    <property type="entry name" value="Nucleic acid-binding proteins"/>
    <property type="match status" value="1"/>
</dbReference>
<dbReference type="FunFam" id="2.40.50.140:FF:000002">
    <property type="entry name" value="Translation initiation factor IF-1"/>
    <property type="match status" value="1"/>
</dbReference>
<comment type="similarity">
    <text evidence="1 4">Belongs to the IF-1 family.</text>
</comment>
<evidence type="ECO:0000313" key="8">
    <source>
        <dbReference type="Proteomes" id="UP000460290"/>
    </source>
</evidence>
<feature type="domain" description="S1-like" evidence="6">
    <location>
        <begin position="1"/>
        <end position="72"/>
    </location>
</feature>
<evidence type="ECO:0000313" key="7">
    <source>
        <dbReference type="EMBL" id="MXO83123.1"/>
    </source>
</evidence>
<dbReference type="CDD" id="cd04451">
    <property type="entry name" value="S1_IF1"/>
    <property type="match status" value="1"/>
</dbReference>
<dbReference type="SUPFAM" id="SSF50249">
    <property type="entry name" value="Nucleic acid-binding proteins"/>
    <property type="match status" value="1"/>
</dbReference>
<dbReference type="OrthoDB" id="9803250at2"/>
<dbReference type="RefSeq" id="WP_160613506.1">
    <property type="nucleotide sequence ID" value="NZ_JAUFQM010000001.1"/>
</dbReference>
<dbReference type="PANTHER" id="PTHR33370">
    <property type="entry name" value="TRANSLATION INITIATION FACTOR IF-1, CHLOROPLASTIC"/>
    <property type="match status" value="1"/>
</dbReference>
<evidence type="ECO:0000256" key="4">
    <source>
        <dbReference type="HAMAP-Rule" id="MF_00075"/>
    </source>
</evidence>
<dbReference type="HAMAP" id="MF_00075">
    <property type="entry name" value="IF_1"/>
    <property type="match status" value="1"/>
</dbReference>
<keyword evidence="3 4" id="KW-0648">Protein biosynthesis</keyword>
<dbReference type="Proteomes" id="UP000460290">
    <property type="component" value="Unassembled WGS sequence"/>
</dbReference>
<dbReference type="GO" id="GO:0005829">
    <property type="term" value="C:cytosol"/>
    <property type="evidence" value="ECO:0007669"/>
    <property type="project" value="TreeGrafter"/>
</dbReference>
<name>A0A844Z859_9SPHN</name>
<dbReference type="InterPro" id="IPR006196">
    <property type="entry name" value="RNA-binding_domain_S1_IF1"/>
</dbReference>
<sequence>MAKEELLEMRGKVVELLPNAMFRVELENGHEVLGHTAGKMRKNRIRVLVGDEVLCELTPYDLTKARITYRFMPGRGGPGPGGQGGPGSPSA</sequence>
<evidence type="ECO:0000256" key="2">
    <source>
        <dbReference type="ARBA" id="ARBA00022540"/>
    </source>
</evidence>